<dbReference type="PROSITE" id="PS51419">
    <property type="entry name" value="RAB"/>
    <property type="match status" value="1"/>
</dbReference>
<evidence type="ECO:0000256" key="7">
    <source>
        <dbReference type="ARBA" id="ARBA00023288"/>
    </source>
</evidence>
<keyword evidence="6" id="KW-0472">Membrane</keyword>
<dbReference type="Gene3D" id="3.40.50.300">
    <property type="entry name" value="P-loop containing nucleotide triphosphate hydrolases"/>
    <property type="match status" value="1"/>
</dbReference>
<organism evidence="9 10">
    <name type="scientific">Entamoeba histolytica</name>
    <dbReference type="NCBI Taxonomy" id="5759"/>
    <lineage>
        <taxon>Eukaryota</taxon>
        <taxon>Amoebozoa</taxon>
        <taxon>Evosea</taxon>
        <taxon>Archamoebae</taxon>
        <taxon>Mastigamoebida</taxon>
        <taxon>Entamoebidae</taxon>
        <taxon>Entamoeba</taxon>
    </lineage>
</organism>
<dbReference type="VEuPathDB" id="AmoebaDB:KM1_095490"/>
<dbReference type="GO" id="GO:0003924">
    <property type="term" value="F:GTPase activity"/>
    <property type="evidence" value="ECO:0007669"/>
    <property type="project" value="InterPro"/>
</dbReference>
<dbReference type="SMART" id="SM00176">
    <property type="entry name" value="RAN"/>
    <property type="match status" value="1"/>
</dbReference>
<dbReference type="InterPro" id="IPR050305">
    <property type="entry name" value="Small_GTPase_Rab"/>
</dbReference>
<evidence type="ECO:0000256" key="3">
    <source>
        <dbReference type="ARBA" id="ARBA00010142"/>
    </source>
</evidence>
<evidence type="ECO:0000256" key="1">
    <source>
        <dbReference type="ARBA" id="ARBA00004308"/>
    </source>
</evidence>
<evidence type="ECO:0000256" key="4">
    <source>
        <dbReference type="ARBA" id="ARBA00022741"/>
    </source>
</evidence>
<dbReference type="GO" id="GO:0012505">
    <property type="term" value="C:endomembrane system"/>
    <property type="evidence" value="ECO:0007669"/>
    <property type="project" value="UniProtKB-SubCell"/>
</dbReference>
<dbReference type="SMART" id="SM00175">
    <property type="entry name" value="RAB"/>
    <property type="match status" value="1"/>
</dbReference>
<evidence type="ECO:0000256" key="5">
    <source>
        <dbReference type="ARBA" id="ARBA00023134"/>
    </source>
</evidence>
<dbReference type="VEuPathDB" id="AmoebaDB:EHI8A_048700"/>
<dbReference type="SMART" id="SM00177">
    <property type="entry name" value="ARF"/>
    <property type="match status" value="1"/>
</dbReference>
<dbReference type="CDD" id="cd00154">
    <property type="entry name" value="Rab"/>
    <property type="match status" value="1"/>
</dbReference>
<keyword evidence="4" id="KW-0547">Nucleotide-binding</keyword>
<dbReference type="VEuPathDB" id="AmoebaDB:EHI5A_042630"/>
<comment type="similarity">
    <text evidence="3">Belongs to the small GTPase superfamily. Rho family.</text>
</comment>
<comment type="caution">
    <text evidence="9">The sequence shown here is derived from an EMBL/GenBank/DDBJ whole genome shotgun (WGS) entry which is preliminary data.</text>
</comment>
<dbReference type="Proteomes" id="UP000078387">
    <property type="component" value="Unassembled WGS sequence"/>
</dbReference>
<dbReference type="PANTHER" id="PTHR47980">
    <property type="entry name" value="LD44762P"/>
    <property type="match status" value="1"/>
</dbReference>
<protein>
    <submittedName>
        <fullName evidence="9">Rab family GTPase</fullName>
    </submittedName>
</protein>
<name>A0A175JVW2_ENTHI</name>
<dbReference type="SUPFAM" id="SSF52540">
    <property type="entry name" value="P-loop containing nucleoside triphosphate hydrolases"/>
    <property type="match status" value="1"/>
</dbReference>
<dbReference type="Pfam" id="PF00071">
    <property type="entry name" value="Ras"/>
    <property type="match status" value="1"/>
</dbReference>
<dbReference type="InterPro" id="IPR027417">
    <property type="entry name" value="P-loop_NTPase"/>
</dbReference>
<dbReference type="InterPro" id="IPR005225">
    <property type="entry name" value="Small_GTP-bd"/>
</dbReference>
<dbReference type="VEuPathDB" id="AmoebaDB:EHI7A_042430"/>
<accession>A0A175JVW2</accession>
<dbReference type="NCBIfam" id="TIGR00231">
    <property type="entry name" value="small_GTP"/>
    <property type="match status" value="1"/>
</dbReference>
<keyword evidence="5" id="KW-0342">GTP-binding</keyword>
<comment type="subcellular location">
    <subcellularLocation>
        <location evidence="1">Endomembrane system</location>
    </subcellularLocation>
</comment>
<evidence type="ECO:0000313" key="10">
    <source>
        <dbReference type="Proteomes" id="UP000078387"/>
    </source>
</evidence>
<evidence type="ECO:0000256" key="6">
    <source>
        <dbReference type="ARBA" id="ARBA00023136"/>
    </source>
</evidence>
<proteinExistence type="inferred from homology"/>
<comment type="similarity">
    <text evidence="2">Belongs to the small GTPase superfamily. Rab family.</text>
</comment>
<keyword evidence="7" id="KW-0449">Lipoprotein</keyword>
<dbReference type="VEuPathDB" id="AmoebaDB:EHI_114640"/>
<dbReference type="PROSITE" id="PS51421">
    <property type="entry name" value="RAS"/>
    <property type="match status" value="1"/>
</dbReference>
<dbReference type="VEuPathDB" id="AmoebaDB:EHI8A_048690"/>
<evidence type="ECO:0000256" key="2">
    <source>
        <dbReference type="ARBA" id="ARBA00006270"/>
    </source>
</evidence>
<dbReference type="GO" id="GO:0005525">
    <property type="term" value="F:GTP binding"/>
    <property type="evidence" value="ECO:0007669"/>
    <property type="project" value="UniProtKB-KW"/>
</dbReference>
<dbReference type="PROSITE" id="PS51420">
    <property type="entry name" value="RHO"/>
    <property type="match status" value="1"/>
</dbReference>
<evidence type="ECO:0000256" key="8">
    <source>
        <dbReference type="ARBA" id="ARBA00023289"/>
    </source>
</evidence>
<gene>
    <name evidence="9" type="ORF">CL6EHI_114640</name>
</gene>
<dbReference type="AlphaFoldDB" id="A0A175JVW2"/>
<dbReference type="PRINTS" id="PR00449">
    <property type="entry name" value="RASTRNSFRMNG"/>
</dbReference>
<evidence type="ECO:0000313" key="9">
    <source>
        <dbReference type="EMBL" id="GAT97605.1"/>
    </source>
</evidence>
<keyword evidence="8" id="KW-0636">Prenylation</keyword>
<sequence>MTEKKDWDYLLKFLIIGDTAVGKTAMLLRYTDNTFTDAFIATIGVDFKVKKMEVNGKRLKIQVWDTAGQEKFHTITQSYYRGSHAVIIVYDCTDKKTFESTKNWLAETEAEIAGSAVRLLVGNKCDMPKQVSTEEGQSFANCQHVHFMEVSAKTNTNIAEAFNYLINEVVKKLEGNSKQLSGKANVNIKESKKTKSKCFLF</sequence>
<dbReference type="EMBL" id="BDEQ01000001">
    <property type="protein sequence ID" value="GAT97605.1"/>
    <property type="molecule type" value="Genomic_DNA"/>
</dbReference>
<dbReference type="SMART" id="SM00173">
    <property type="entry name" value="RAS"/>
    <property type="match status" value="1"/>
</dbReference>
<reference evidence="9 10" key="1">
    <citation type="submission" date="2016-05" db="EMBL/GenBank/DDBJ databases">
        <title>First whole genome sequencing of Entamoeba histolytica HM1:IMSS-clone-6.</title>
        <authorList>
            <person name="Mukherjee Avik.K."/>
            <person name="Izumyama S."/>
            <person name="Nakada-Tsukui K."/>
            <person name="Nozaki T."/>
        </authorList>
    </citation>
    <scope>NUCLEOTIDE SEQUENCE [LARGE SCALE GENOMIC DNA]</scope>
    <source>
        <strain evidence="9 10">HM1:IMSS clone 6</strain>
    </source>
</reference>
<dbReference type="InterPro" id="IPR001806">
    <property type="entry name" value="Small_GTPase"/>
</dbReference>
<dbReference type="eggNOG" id="KOG0078">
    <property type="taxonomic scope" value="Eukaryota"/>
</dbReference>
<dbReference type="SMART" id="SM00174">
    <property type="entry name" value="RHO"/>
    <property type="match status" value="1"/>
</dbReference>
<dbReference type="PROSITE" id="PS51417">
    <property type="entry name" value="ARF"/>
    <property type="match status" value="1"/>
</dbReference>
<dbReference type="FunFam" id="3.40.50.300:FF:000586">
    <property type="entry name" value="Rab family GTPase"/>
    <property type="match status" value="1"/>
</dbReference>